<dbReference type="Proteomes" id="UP000092573">
    <property type="component" value="Chromosome"/>
</dbReference>
<keyword evidence="2" id="KW-1185">Reference proteome</keyword>
<sequence length="114" mass="12605">MGYSEPPYKPGTLVQEIELIEKSTFVRVYDGENSGMYGGWFMKADDIRGLTPSQIQEKFALPTTPKFIADVELDAGTRIRTGTANPLFGFQGGGQQFDLMGQRVGNFTNPRPLP</sequence>
<gene>
    <name evidence="1" type="ORF">AWM70_12675</name>
</gene>
<proteinExistence type="predicted"/>
<reference evidence="1 2" key="1">
    <citation type="submission" date="2016-01" db="EMBL/GenBank/DDBJ databases">
        <title>Complete Genome Sequence of Paenibacillus yonginensis DCY84, a novel Plant Growth-Promoting Bacteria with Elicitation of Induced Systemic Resistance.</title>
        <authorList>
            <person name="Kim Y.J."/>
            <person name="Yang D.C."/>
            <person name="Sukweenadhi J."/>
        </authorList>
    </citation>
    <scope>NUCLEOTIDE SEQUENCE [LARGE SCALE GENOMIC DNA]</scope>
    <source>
        <strain evidence="1 2">DCY84</strain>
    </source>
</reference>
<name>A0A1B1N1S3_9BACL</name>
<dbReference type="AlphaFoldDB" id="A0A1B1N1S3"/>
<protein>
    <submittedName>
        <fullName evidence="1">Uncharacterized protein</fullName>
    </submittedName>
</protein>
<accession>A0A1B1N1S3</accession>
<dbReference type="KEGG" id="pyg:AWM70_12675"/>
<dbReference type="EMBL" id="CP014167">
    <property type="protein sequence ID" value="ANS75358.1"/>
    <property type="molecule type" value="Genomic_DNA"/>
</dbReference>
<evidence type="ECO:0000313" key="2">
    <source>
        <dbReference type="Proteomes" id="UP000092573"/>
    </source>
</evidence>
<organism evidence="1 2">
    <name type="scientific">Paenibacillus yonginensis</name>
    <dbReference type="NCBI Taxonomy" id="1462996"/>
    <lineage>
        <taxon>Bacteria</taxon>
        <taxon>Bacillati</taxon>
        <taxon>Bacillota</taxon>
        <taxon>Bacilli</taxon>
        <taxon>Bacillales</taxon>
        <taxon>Paenibacillaceae</taxon>
        <taxon>Paenibacillus</taxon>
    </lineage>
</organism>
<evidence type="ECO:0000313" key="1">
    <source>
        <dbReference type="EMBL" id="ANS75358.1"/>
    </source>
</evidence>